<evidence type="ECO:0000313" key="3">
    <source>
        <dbReference type="Proteomes" id="UP001303614"/>
    </source>
</evidence>
<name>A0ABU5Q1K3_9XANT</name>
<reference evidence="2 3" key="1">
    <citation type="submission" date="2023-12" db="EMBL/GenBank/DDBJ databases">
        <title>Genome sequencing of Xanthomonas floridensis.</title>
        <authorList>
            <person name="Greer S."/>
            <person name="Harrison J."/>
            <person name="Grant M."/>
            <person name="Vicente J."/>
            <person name="Studholme D."/>
        </authorList>
    </citation>
    <scope>NUCLEOTIDE SEQUENCE [LARGE SCALE GENOMIC DNA]</scope>
    <source>
        <strain evidence="2 3">WHRI 8848</strain>
    </source>
</reference>
<gene>
    <name evidence="2" type="ORF">VB146_17285</name>
</gene>
<dbReference type="RefSeq" id="WP_161946548.1">
    <property type="nucleotide sequence ID" value="NZ_JAYFSN010000024.1"/>
</dbReference>
<comment type="caution">
    <text evidence="2">The sequence shown here is derived from an EMBL/GenBank/DDBJ whole genome shotgun (WGS) entry which is preliminary data.</text>
</comment>
<dbReference type="Proteomes" id="UP001303614">
    <property type="component" value="Unassembled WGS sequence"/>
</dbReference>
<accession>A0ABU5Q1K3</accession>
<organism evidence="2 3">
    <name type="scientific">Xanthomonas floridensis</name>
    <dbReference type="NCBI Taxonomy" id="1843580"/>
    <lineage>
        <taxon>Bacteria</taxon>
        <taxon>Pseudomonadati</taxon>
        <taxon>Pseudomonadota</taxon>
        <taxon>Gammaproteobacteria</taxon>
        <taxon>Lysobacterales</taxon>
        <taxon>Lysobacteraceae</taxon>
        <taxon>Xanthomonas</taxon>
    </lineage>
</organism>
<keyword evidence="3" id="KW-1185">Reference proteome</keyword>
<proteinExistence type="predicted"/>
<evidence type="ECO:0000256" key="1">
    <source>
        <dbReference type="SAM" id="MobiDB-lite"/>
    </source>
</evidence>
<protein>
    <submittedName>
        <fullName evidence="2">Uncharacterized protein</fullName>
    </submittedName>
</protein>
<evidence type="ECO:0000313" key="2">
    <source>
        <dbReference type="EMBL" id="MEA5125567.1"/>
    </source>
</evidence>
<dbReference type="EMBL" id="JAYFSO010000024">
    <property type="protein sequence ID" value="MEA5125567.1"/>
    <property type="molecule type" value="Genomic_DNA"/>
</dbReference>
<feature type="region of interest" description="Disordered" evidence="1">
    <location>
        <begin position="93"/>
        <end position="114"/>
    </location>
</feature>
<sequence length="140" mass="15504">MTTILDGSPHQGARSTVAKHYVTDIITKRAASAAHRATRLRRRHRSKHPCIGSLTCVANEMARNTIAIAQTQIAPARSKADGAAMTTRYRRAASMASHPTTTTMRSAHRGKAREKRTLMSTGVPRPRTQLFFEDHFPKTI</sequence>